<dbReference type="InterPro" id="IPR017945">
    <property type="entry name" value="DHBP_synth_RibB-like_a/b_dom"/>
</dbReference>
<dbReference type="HOGENOM" id="CLU_031397_3_1_9"/>
<dbReference type="AlphaFoldDB" id="Q1JLQ0"/>
<keyword evidence="6" id="KW-0819">tRNA processing</keyword>
<evidence type="ECO:0000313" key="13">
    <source>
        <dbReference type="EMBL" id="ABF32169.1"/>
    </source>
</evidence>
<dbReference type="GO" id="GO:0000049">
    <property type="term" value="F:tRNA binding"/>
    <property type="evidence" value="ECO:0007669"/>
    <property type="project" value="TreeGrafter"/>
</dbReference>
<evidence type="ECO:0000256" key="6">
    <source>
        <dbReference type="ARBA" id="ARBA00022694"/>
    </source>
</evidence>
<comment type="catalytic activity">
    <reaction evidence="11">
        <text>L-threonine + hydrogencarbonate + ATP = L-threonylcarbamoyladenylate + diphosphate + H2O</text>
        <dbReference type="Rhea" id="RHEA:36407"/>
        <dbReference type="ChEBI" id="CHEBI:15377"/>
        <dbReference type="ChEBI" id="CHEBI:17544"/>
        <dbReference type="ChEBI" id="CHEBI:30616"/>
        <dbReference type="ChEBI" id="CHEBI:33019"/>
        <dbReference type="ChEBI" id="CHEBI:57926"/>
        <dbReference type="ChEBI" id="CHEBI:73682"/>
        <dbReference type="EC" id="2.7.7.87"/>
    </reaction>
</comment>
<dbReference type="InterPro" id="IPR006070">
    <property type="entry name" value="Sua5-like_dom"/>
</dbReference>
<proteinExistence type="inferred from homology"/>
<dbReference type="EC" id="2.7.7.87" evidence="3"/>
<sequence length="206" mass="22978">MAKKEWWLLIMEYLASIIESGDALVLPTETVYGLFAKALDEKAVNAVYDLKQRPRDKAMNLNVADFNSILVFSKEQPRYLKKLYQAFLPGPLTIILKANDQVPYWINSGLSTVGFRLPSHPITTALIQKTGPLIGPSANLSGKASGRVFDHIMQDFDFQVFGYADDPFLTGKDSTILDLSGERAVILRQGAITKEELLANVPELRF</sequence>
<accession>Q1JLQ0</accession>
<keyword evidence="4" id="KW-0963">Cytoplasm</keyword>
<gene>
    <name evidence="13" type="ordered locus">MGAS9429_Spy0982</name>
</gene>
<evidence type="ECO:0000256" key="7">
    <source>
        <dbReference type="ARBA" id="ARBA00022695"/>
    </source>
</evidence>
<protein>
    <recommendedName>
        <fullName evidence="10">L-threonylcarbamoyladenylate synthase</fullName>
        <ecNumber evidence="3">2.7.7.87</ecNumber>
    </recommendedName>
    <alternativeName>
        <fullName evidence="10">L-threonylcarbamoyladenylate synthase</fullName>
    </alternativeName>
</protein>
<dbReference type="NCBIfam" id="TIGR00057">
    <property type="entry name" value="L-threonylcarbamoyladenylate synthase"/>
    <property type="match status" value="1"/>
</dbReference>
<dbReference type="GO" id="GO:0006450">
    <property type="term" value="P:regulation of translational fidelity"/>
    <property type="evidence" value="ECO:0007669"/>
    <property type="project" value="TreeGrafter"/>
</dbReference>
<dbReference type="Pfam" id="PF01300">
    <property type="entry name" value="Sua5_yciO_yrdC"/>
    <property type="match status" value="1"/>
</dbReference>
<dbReference type="GO" id="GO:0005524">
    <property type="term" value="F:ATP binding"/>
    <property type="evidence" value="ECO:0007669"/>
    <property type="project" value="UniProtKB-KW"/>
</dbReference>
<comment type="subcellular location">
    <subcellularLocation>
        <location evidence="1">Cytoplasm</location>
    </subcellularLocation>
</comment>
<evidence type="ECO:0000256" key="11">
    <source>
        <dbReference type="ARBA" id="ARBA00048366"/>
    </source>
</evidence>
<keyword evidence="8" id="KW-0547">Nucleotide-binding</keyword>
<evidence type="ECO:0000256" key="1">
    <source>
        <dbReference type="ARBA" id="ARBA00004496"/>
    </source>
</evidence>
<reference evidence="13 14" key="1">
    <citation type="journal article" date="2006" name="Proc. Natl. Acad. Sci. U.S.A.">
        <title>Molecular genetic anatomy of inter- and intraserotype variation in the human bacterial pathogen group A Streptococcus.</title>
        <authorList>
            <person name="Beres S.B."/>
            <person name="Richter E.W."/>
            <person name="Nagiec M.J."/>
            <person name="Sumby P."/>
            <person name="Porcella S.F."/>
            <person name="DeLeo F.R."/>
            <person name="Musser J.M."/>
        </authorList>
    </citation>
    <scope>NUCLEOTIDE SEQUENCE [LARGE SCALE GENOMIC DNA]</scope>
    <source>
        <strain evidence="13 14">MGAS9429</strain>
    </source>
</reference>
<dbReference type="PANTHER" id="PTHR17490:SF16">
    <property type="entry name" value="THREONYLCARBAMOYL-AMP SYNTHASE"/>
    <property type="match status" value="1"/>
</dbReference>
<evidence type="ECO:0000256" key="5">
    <source>
        <dbReference type="ARBA" id="ARBA00022679"/>
    </source>
</evidence>
<evidence type="ECO:0000256" key="9">
    <source>
        <dbReference type="ARBA" id="ARBA00022840"/>
    </source>
</evidence>
<evidence type="ECO:0000259" key="12">
    <source>
        <dbReference type="PROSITE" id="PS51163"/>
    </source>
</evidence>
<dbReference type="GO" id="GO:0003725">
    <property type="term" value="F:double-stranded RNA binding"/>
    <property type="evidence" value="ECO:0007669"/>
    <property type="project" value="InterPro"/>
</dbReference>
<dbReference type="SUPFAM" id="SSF55821">
    <property type="entry name" value="YrdC/RibB"/>
    <property type="match status" value="1"/>
</dbReference>
<dbReference type="GO" id="GO:0008033">
    <property type="term" value="P:tRNA processing"/>
    <property type="evidence" value="ECO:0007669"/>
    <property type="project" value="UniProtKB-KW"/>
</dbReference>
<dbReference type="Proteomes" id="UP000002433">
    <property type="component" value="Chromosome"/>
</dbReference>
<evidence type="ECO:0000256" key="4">
    <source>
        <dbReference type="ARBA" id="ARBA00022490"/>
    </source>
</evidence>
<dbReference type="InterPro" id="IPR050156">
    <property type="entry name" value="TC-AMP_synthase_SUA5"/>
</dbReference>
<comment type="similarity">
    <text evidence="2">Belongs to the SUA5 family.</text>
</comment>
<evidence type="ECO:0000256" key="8">
    <source>
        <dbReference type="ARBA" id="ARBA00022741"/>
    </source>
</evidence>
<dbReference type="GO" id="GO:0005737">
    <property type="term" value="C:cytoplasm"/>
    <property type="evidence" value="ECO:0007669"/>
    <property type="project" value="UniProtKB-SubCell"/>
</dbReference>
<dbReference type="Gene3D" id="3.90.870.10">
    <property type="entry name" value="DHBP synthase"/>
    <property type="match status" value="1"/>
</dbReference>
<keyword evidence="5" id="KW-0808">Transferase</keyword>
<evidence type="ECO:0000256" key="3">
    <source>
        <dbReference type="ARBA" id="ARBA00012584"/>
    </source>
</evidence>
<dbReference type="PANTHER" id="PTHR17490">
    <property type="entry name" value="SUA5"/>
    <property type="match status" value="1"/>
</dbReference>
<dbReference type="KEGG" id="spk:MGAS9429_Spy0982"/>
<evidence type="ECO:0000256" key="2">
    <source>
        <dbReference type="ARBA" id="ARBA00007663"/>
    </source>
</evidence>
<evidence type="ECO:0000256" key="10">
    <source>
        <dbReference type="ARBA" id="ARBA00029774"/>
    </source>
</evidence>
<evidence type="ECO:0000313" key="14">
    <source>
        <dbReference type="Proteomes" id="UP000002433"/>
    </source>
</evidence>
<keyword evidence="9" id="KW-0067">ATP-binding</keyword>
<dbReference type="PROSITE" id="PS51163">
    <property type="entry name" value="YRDC"/>
    <property type="match status" value="1"/>
</dbReference>
<dbReference type="EMBL" id="CP000259">
    <property type="protein sequence ID" value="ABF32169.1"/>
    <property type="molecule type" value="Genomic_DNA"/>
</dbReference>
<keyword evidence="7" id="KW-0548">Nucleotidyltransferase</keyword>
<feature type="domain" description="YrdC-like" evidence="12">
    <location>
        <begin position="8"/>
        <end position="192"/>
    </location>
</feature>
<dbReference type="GO" id="GO:0061710">
    <property type="term" value="F:L-threonylcarbamoyladenylate synthase"/>
    <property type="evidence" value="ECO:0007669"/>
    <property type="project" value="UniProtKB-EC"/>
</dbReference>
<organism evidence="13 14">
    <name type="scientific">Streptococcus pyogenes serotype M12 (strain MGAS9429)</name>
    <dbReference type="NCBI Taxonomy" id="370551"/>
    <lineage>
        <taxon>Bacteria</taxon>
        <taxon>Bacillati</taxon>
        <taxon>Bacillota</taxon>
        <taxon>Bacilli</taxon>
        <taxon>Lactobacillales</taxon>
        <taxon>Streptococcaceae</taxon>
        <taxon>Streptococcus</taxon>
    </lineage>
</organism>
<name>Q1JLQ0_STRPC</name>